<dbReference type="OrthoDB" id="2596754at2759"/>
<dbReference type="EMBL" id="QPFP01000172">
    <property type="protein sequence ID" value="TEB19806.1"/>
    <property type="molecule type" value="Genomic_DNA"/>
</dbReference>
<dbReference type="Proteomes" id="UP000298030">
    <property type="component" value="Unassembled WGS sequence"/>
</dbReference>
<reference evidence="2 3" key="1">
    <citation type="journal article" date="2019" name="Nat. Ecol. Evol.">
        <title>Megaphylogeny resolves global patterns of mushroom evolution.</title>
        <authorList>
            <person name="Varga T."/>
            <person name="Krizsan K."/>
            <person name="Foldi C."/>
            <person name="Dima B."/>
            <person name="Sanchez-Garcia M."/>
            <person name="Sanchez-Ramirez S."/>
            <person name="Szollosi G.J."/>
            <person name="Szarkandi J.G."/>
            <person name="Papp V."/>
            <person name="Albert L."/>
            <person name="Andreopoulos W."/>
            <person name="Angelini C."/>
            <person name="Antonin V."/>
            <person name="Barry K.W."/>
            <person name="Bougher N.L."/>
            <person name="Buchanan P."/>
            <person name="Buyck B."/>
            <person name="Bense V."/>
            <person name="Catcheside P."/>
            <person name="Chovatia M."/>
            <person name="Cooper J."/>
            <person name="Damon W."/>
            <person name="Desjardin D."/>
            <person name="Finy P."/>
            <person name="Geml J."/>
            <person name="Haridas S."/>
            <person name="Hughes K."/>
            <person name="Justo A."/>
            <person name="Karasinski D."/>
            <person name="Kautmanova I."/>
            <person name="Kiss B."/>
            <person name="Kocsube S."/>
            <person name="Kotiranta H."/>
            <person name="LaButti K.M."/>
            <person name="Lechner B.E."/>
            <person name="Liimatainen K."/>
            <person name="Lipzen A."/>
            <person name="Lukacs Z."/>
            <person name="Mihaltcheva S."/>
            <person name="Morgado L.N."/>
            <person name="Niskanen T."/>
            <person name="Noordeloos M.E."/>
            <person name="Ohm R.A."/>
            <person name="Ortiz-Santana B."/>
            <person name="Ovrebo C."/>
            <person name="Racz N."/>
            <person name="Riley R."/>
            <person name="Savchenko A."/>
            <person name="Shiryaev A."/>
            <person name="Soop K."/>
            <person name="Spirin V."/>
            <person name="Szebenyi C."/>
            <person name="Tomsovsky M."/>
            <person name="Tulloss R.E."/>
            <person name="Uehling J."/>
            <person name="Grigoriev I.V."/>
            <person name="Vagvolgyi C."/>
            <person name="Papp T."/>
            <person name="Martin F.M."/>
            <person name="Miettinen O."/>
            <person name="Hibbett D.S."/>
            <person name="Nagy L.G."/>
        </authorList>
    </citation>
    <scope>NUCLEOTIDE SEQUENCE [LARGE SCALE GENOMIC DNA]</scope>
    <source>
        <strain evidence="2 3">FP101781</strain>
    </source>
</reference>
<dbReference type="AlphaFoldDB" id="A0A4Y7SDG4"/>
<feature type="region of interest" description="Disordered" evidence="1">
    <location>
        <begin position="221"/>
        <end position="245"/>
    </location>
</feature>
<feature type="compositionally biased region" description="Polar residues" evidence="1">
    <location>
        <begin position="224"/>
        <end position="233"/>
    </location>
</feature>
<evidence type="ECO:0000313" key="2">
    <source>
        <dbReference type="EMBL" id="TEB19806.1"/>
    </source>
</evidence>
<name>A0A4Y7SDG4_COPMI</name>
<evidence type="ECO:0000313" key="3">
    <source>
        <dbReference type="Proteomes" id="UP000298030"/>
    </source>
</evidence>
<accession>A0A4Y7SDG4</accession>
<organism evidence="2 3">
    <name type="scientific">Coprinellus micaceus</name>
    <name type="common">Glistening ink-cap mushroom</name>
    <name type="synonym">Coprinus micaceus</name>
    <dbReference type="NCBI Taxonomy" id="71717"/>
    <lineage>
        <taxon>Eukaryota</taxon>
        <taxon>Fungi</taxon>
        <taxon>Dikarya</taxon>
        <taxon>Basidiomycota</taxon>
        <taxon>Agaricomycotina</taxon>
        <taxon>Agaricomycetes</taxon>
        <taxon>Agaricomycetidae</taxon>
        <taxon>Agaricales</taxon>
        <taxon>Agaricineae</taxon>
        <taxon>Psathyrellaceae</taxon>
        <taxon>Coprinellus</taxon>
    </lineage>
</organism>
<proteinExistence type="predicted"/>
<evidence type="ECO:0000256" key="1">
    <source>
        <dbReference type="SAM" id="MobiDB-lite"/>
    </source>
</evidence>
<gene>
    <name evidence="2" type="ORF">FA13DRAFT_1758029</name>
</gene>
<sequence>MLNSLMTSLHLPISILSPTDLTPSLLFAVLESFLGQKLPIPPFQKVKLFLGVLETDILQEDVGLSKINPRRLAAGEWPEAFFIARVMCMVGLRSGLIPELDTTCVFYAPSSTNTRTTRTVTSLFDEPPSLLLLPEKQARYEPSSRVDDAPTPSSVALSFDPPFQSPPIPKRTIGHHHSSSLLLSVGQPASSLPSTEETVPVRYSGYIERVDEDSEIASYEHSRSFNLSASSPRSPLGMEEEDPTSRTMAAIHQEYERTLKLLDERTKLLQELAELKVS</sequence>
<protein>
    <submittedName>
        <fullName evidence="2">Uncharacterized protein</fullName>
    </submittedName>
</protein>
<comment type="caution">
    <text evidence="2">The sequence shown here is derived from an EMBL/GenBank/DDBJ whole genome shotgun (WGS) entry which is preliminary data.</text>
</comment>
<keyword evidence="3" id="KW-1185">Reference proteome</keyword>